<dbReference type="PANTHER" id="PTHR46087:SF11">
    <property type="entry name" value="PROTEIN SEMI-ROLLED LEAF 2"/>
    <property type="match status" value="1"/>
</dbReference>
<organism evidence="1 2">
    <name type="scientific">Malus baccata</name>
    <name type="common">Siberian crab apple</name>
    <name type="synonym">Pyrus baccata</name>
    <dbReference type="NCBI Taxonomy" id="106549"/>
    <lineage>
        <taxon>Eukaryota</taxon>
        <taxon>Viridiplantae</taxon>
        <taxon>Streptophyta</taxon>
        <taxon>Embryophyta</taxon>
        <taxon>Tracheophyta</taxon>
        <taxon>Spermatophyta</taxon>
        <taxon>Magnoliopsida</taxon>
        <taxon>eudicotyledons</taxon>
        <taxon>Gunneridae</taxon>
        <taxon>Pentapetalae</taxon>
        <taxon>rosids</taxon>
        <taxon>fabids</taxon>
        <taxon>Rosales</taxon>
        <taxon>Rosaceae</taxon>
        <taxon>Amygdaloideae</taxon>
        <taxon>Maleae</taxon>
        <taxon>Malus</taxon>
    </lineage>
</organism>
<proteinExistence type="predicted"/>
<evidence type="ECO:0000313" key="2">
    <source>
        <dbReference type="Proteomes" id="UP000315295"/>
    </source>
</evidence>
<protein>
    <recommendedName>
        <fullName evidence="3">Mon2/Sec7/BIG1-like dimerisation and cyclophilin-binding domain-containing protein</fullName>
    </recommendedName>
</protein>
<dbReference type="AlphaFoldDB" id="A0A540K4S8"/>
<dbReference type="PANTHER" id="PTHR46087">
    <property type="entry name" value="PUTATIVE, EXPRESSED-RELATED"/>
    <property type="match status" value="1"/>
</dbReference>
<dbReference type="EMBL" id="VIEB01004439">
    <property type="protein sequence ID" value="TQD69210.1"/>
    <property type="molecule type" value="Genomic_DNA"/>
</dbReference>
<gene>
    <name evidence="1" type="ORF">C1H46_045257</name>
</gene>
<dbReference type="Proteomes" id="UP000315295">
    <property type="component" value="Unassembled WGS sequence"/>
</dbReference>
<keyword evidence="2" id="KW-1185">Reference proteome</keyword>
<dbReference type="InterPro" id="IPR016024">
    <property type="entry name" value="ARM-type_fold"/>
</dbReference>
<dbReference type="STRING" id="106549.A0A540K4S8"/>
<dbReference type="InterPro" id="IPR055296">
    <property type="entry name" value="SRL2-like"/>
</dbReference>
<evidence type="ECO:0008006" key="3">
    <source>
        <dbReference type="Google" id="ProtNLM"/>
    </source>
</evidence>
<dbReference type="InterPro" id="IPR049152">
    <property type="entry name" value="EFR3-like_ARM"/>
</dbReference>
<sequence>MACFAVSLVSVVTELLDNSKQDTVRILGCQTLTNFIYSQTDCTYTHTIESLVHKVCKLARQSGEDQQSLRASSLQCLSAMVVL</sequence>
<comment type="caution">
    <text evidence="1">The sequence shown here is derived from an EMBL/GenBank/DDBJ whole genome shotgun (WGS) entry which is preliminary data.</text>
</comment>
<reference evidence="1 2" key="1">
    <citation type="journal article" date="2019" name="G3 (Bethesda)">
        <title>Sequencing of a Wild Apple (Malus baccata) Genome Unravels the Differences Between Cultivated and Wild Apple Species Regarding Disease Resistance and Cold Tolerance.</title>
        <authorList>
            <person name="Chen X."/>
        </authorList>
    </citation>
    <scope>NUCLEOTIDE SEQUENCE [LARGE SCALE GENOMIC DNA]</scope>
    <source>
        <strain evidence="2">cv. Shandingzi</strain>
        <tissue evidence="1">Leaves</tissue>
    </source>
</reference>
<dbReference type="Pfam" id="PF21052">
    <property type="entry name" value="EFR3_ARM"/>
    <property type="match status" value="1"/>
</dbReference>
<name>A0A540K4S8_MALBA</name>
<dbReference type="SUPFAM" id="SSF48371">
    <property type="entry name" value="ARM repeat"/>
    <property type="match status" value="1"/>
</dbReference>
<evidence type="ECO:0000313" key="1">
    <source>
        <dbReference type="EMBL" id="TQD69210.1"/>
    </source>
</evidence>
<accession>A0A540K4S8</accession>